<evidence type="ECO:0000313" key="3">
    <source>
        <dbReference type="Proteomes" id="UP001154282"/>
    </source>
</evidence>
<dbReference type="Proteomes" id="UP001154282">
    <property type="component" value="Unassembled WGS sequence"/>
</dbReference>
<gene>
    <name evidence="2" type="ORF">LITE_LOCUS22905</name>
</gene>
<feature type="region of interest" description="Disordered" evidence="1">
    <location>
        <begin position="17"/>
        <end position="61"/>
    </location>
</feature>
<keyword evidence="3" id="KW-1185">Reference proteome</keyword>
<name>A0AAV0LDJ4_9ROSI</name>
<evidence type="ECO:0000313" key="2">
    <source>
        <dbReference type="EMBL" id="CAI0431083.1"/>
    </source>
</evidence>
<accession>A0AAV0LDJ4</accession>
<dbReference type="Pfam" id="PF12609">
    <property type="entry name" value="DUF3774"/>
    <property type="match status" value="1"/>
</dbReference>
<proteinExistence type="predicted"/>
<dbReference type="AlphaFoldDB" id="A0AAV0LDJ4"/>
<sequence>MCSRTFLGRAIQGTISKDSAAKPLKDSAGGSSSSTPSSSSRNLSSAAGCKPASNLKSEKAEESLRTVMYLSCWAPN</sequence>
<dbReference type="EMBL" id="CAMGYJ010000006">
    <property type="protein sequence ID" value="CAI0431083.1"/>
    <property type="molecule type" value="Genomic_DNA"/>
</dbReference>
<feature type="compositionally biased region" description="Low complexity" evidence="1">
    <location>
        <begin position="27"/>
        <end position="48"/>
    </location>
</feature>
<comment type="caution">
    <text evidence="2">The sequence shown here is derived from an EMBL/GenBank/DDBJ whole genome shotgun (WGS) entry which is preliminary data.</text>
</comment>
<reference evidence="2" key="1">
    <citation type="submission" date="2022-08" db="EMBL/GenBank/DDBJ databases">
        <authorList>
            <person name="Gutierrez-Valencia J."/>
        </authorList>
    </citation>
    <scope>NUCLEOTIDE SEQUENCE</scope>
</reference>
<organism evidence="2 3">
    <name type="scientific">Linum tenue</name>
    <dbReference type="NCBI Taxonomy" id="586396"/>
    <lineage>
        <taxon>Eukaryota</taxon>
        <taxon>Viridiplantae</taxon>
        <taxon>Streptophyta</taxon>
        <taxon>Embryophyta</taxon>
        <taxon>Tracheophyta</taxon>
        <taxon>Spermatophyta</taxon>
        <taxon>Magnoliopsida</taxon>
        <taxon>eudicotyledons</taxon>
        <taxon>Gunneridae</taxon>
        <taxon>Pentapetalae</taxon>
        <taxon>rosids</taxon>
        <taxon>fabids</taxon>
        <taxon>Malpighiales</taxon>
        <taxon>Linaceae</taxon>
        <taxon>Linum</taxon>
    </lineage>
</organism>
<dbReference type="InterPro" id="IPR022251">
    <property type="entry name" value="DUF3774_wound-induced"/>
</dbReference>
<protein>
    <submittedName>
        <fullName evidence="2">Uncharacterized protein</fullName>
    </submittedName>
</protein>
<evidence type="ECO:0000256" key="1">
    <source>
        <dbReference type="SAM" id="MobiDB-lite"/>
    </source>
</evidence>